<reference evidence="3" key="1">
    <citation type="submission" date="2016-11" db="UniProtKB">
        <authorList>
            <consortium name="WormBaseParasite"/>
        </authorList>
    </citation>
    <scope>IDENTIFICATION</scope>
</reference>
<evidence type="ECO:0000313" key="2">
    <source>
        <dbReference type="Proteomes" id="UP000095282"/>
    </source>
</evidence>
<dbReference type="AlphaFoldDB" id="A0A1I7UTG5"/>
<dbReference type="PANTHER" id="PTHR23014">
    <property type="entry name" value="F-BOX A PROTEIN"/>
    <property type="match status" value="1"/>
</dbReference>
<dbReference type="eggNOG" id="ENOG502TK8P">
    <property type="taxonomic scope" value="Eukaryota"/>
</dbReference>
<dbReference type="SMART" id="SM00256">
    <property type="entry name" value="FBOX"/>
    <property type="match status" value="1"/>
</dbReference>
<evidence type="ECO:0000259" key="1">
    <source>
        <dbReference type="PROSITE" id="PS50181"/>
    </source>
</evidence>
<accession>A0A1I7UTG5</accession>
<feature type="domain" description="F-box" evidence="1">
    <location>
        <begin position="18"/>
        <end position="67"/>
    </location>
</feature>
<organism evidence="2 3">
    <name type="scientific">Caenorhabditis tropicalis</name>
    <dbReference type="NCBI Taxonomy" id="1561998"/>
    <lineage>
        <taxon>Eukaryota</taxon>
        <taxon>Metazoa</taxon>
        <taxon>Ecdysozoa</taxon>
        <taxon>Nematoda</taxon>
        <taxon>Chromadorea</taxon>
        <taxon>Rhabditida</taxon>
        <taxon>Rhabditina</taxon>
        <taxon>Rhabditomorpha</taxon>
        <taxon>Rhabditoidea</taxon>
        <taxon>Rhabditidae</taxon>
        <taxon>Peloderinae</taxon>
        <taxon>Caenorhabditis</taxon>
    </lineage>
</organism>
<dbReference type="SUPFAM" id="SSF81383">
    <property type="entry name" value="F-box domain"/>
    <property type="match status" value="1"/>
</dbReference>
<proteinExistence type="predicted"/>
<dbReference type="Pfam" id="PF00646">
    <property type="entry name" value="F-box"/>
    <property type="match status" value="1"/>
</dbReference>
<dbReference type="PANTHER" id="PTHR23014:SF1">
    <property type="entry name" value="DUF38 DOMAIN-CONTAINING PROTEIN-RELATED"/>
    <property type="match status" value="1"/>
</dbReference>
<dbReference type="Pfam" id="PF01827">
    <property type="entry name" value="FTH"/>
    <property type="match status" value="1"/>
</dbReference>
<sequence length="356" mass="41386">MFTPQIVPSDQTDQNDQSSDFLNLPDVVMRDILTKCDLTSIMNLMKVCRALHDFIHRSPPTAIAEKLVVYIGDKNVYFCLTIPVSMFIGSFLHWSSENITLRIDNHENGCSVWRNRVRSYVKNEDFVSVACNYLSAMLRRIGTINQFVFKYLEDRCEYKPSIWDRLKSTFYCSKQPLFQPPSSNEITTRVVDTIEECLQSRGRLMQVTHLTVGLEEPYPDILNLFDPIPLKTLKISRPNKYPEINIKRLKNLDSVTINADVPNPIQDFFHIRHVELIRENISDEEFLDIKNRFMNSTSLNINMEINIKSDRSIVDQVHKLFGPTPKNICWGLQLAKFGTESLYCYVSSSRVLFFYQ</sequence>
<evidence type="ECO:0000313" key="3">
    <source>
        <dbReference type="WBParaSite" id="Csp11.Scaffold630.g19183.t1"/>
    </source>
</evidence>
<dbReference type="WBParaSite" id="Csp11.Scaffold630.g19183.t1">
    <property type="protein sequence ID" value="Csp11.Scaffold630.g19183.t1"/>
    <property type="gene ID" value="Csp11.Scaffold630.g19183"/>
</dbReference>
<dbReference type="InterPro" id="IPR036047">
    <property type="entry name" value="F-box-like_dom_sf"/>
</dbReference>
<keyword evidence="2" id="KW-1185">Reference proteome</keyword>
<dbReference type="CDD" id="cd09917">
    <property type="entry name" value="F-box_SF"/>
    <property type="match status" value="1"/>
</dbReference>
<dbReference type="Proteomes" id="UP000095282">
    <property type="component" value="Unplaced"/>
</dbReference>
<name>A0A1I7UTG5_9PELO</name>
<dbReference type="InterPro" id="IPR002900">
    <property type="entry name" value="DUF38/FTH_CAE_spp"/>
</dbReference>
<dbReference type="InterPro" id="IPR001810">
    <property type="entry name" value="F-box_dom"/>
</dbReference>
<protein>
    <submittedName>
        <fullName evidence="3">F-box domain-containing protein</fullName>
    </submittedName>
</protein>
<dbReference type="PROSITE" id="PS50181">
    <property type="entry name" value="FBOX"/>
    <property type="match status" value="1"/>
</dbReference>